<protein>
    <submittedName>
        <fullName evidence="1">Uncharacterized protein</fullName>
    </submittedName>
</protein>
<dbReference type="Proteomes" id="UP000011115">
    <property type="component" value="Unassembled WGS sequence"/>
</dbReference>
<reference evidence="2" key="1">
    <citation type="journal article" date="2011" name="Nature">
        <title>Genome sequence and analysis of the tuber crop potato.</title>
        <authorList>
            <consortium name="The Potato Genome Sequencing Consortium"/>
        </authorList>
    </citation>
    <scope>NUCLEOTIDE SEQUENCE [LARGE SCALE GENOMIC DNA]</scope>
    <source>
        <strain evidence="2">cv. DM1-3 516 R44</strain>
    </source>
</reference>
<dbReference type="Gramene" id="PGSC0003DMT400063423">
    <property type="protein sequence ID" value="PGSC0003DMT400063423"/>
    <property type="gene ID" value="PGSC0003DMG400024675"/>
</dbReference>
<sequence>MTIASELSSKLVKIQFQKPVPSLECKGLFIGKVGAFWGKSVGKIQTKFEFLSSYPRPTVKEI</sequence>
<keyword evidence="2" id="KW-1185">Reference proteome</keyword>
<dbReference type="EnsemblPlants" id="PGSC0003DMT400063423">
    <property type="protein sequence ID" value="PGSC0003DMT400063423"/>
    <property type="gene ID" value="PGSC0003DMG400024675"/>
</dbReference>
<accession>M1CAN3</accession>
<evidence type="ECO:0000313" key="2">
    <source>
        <dbReference type="Proteomes" id="UP000011115"/>
    </source>
</evidence>
<organism evidence="1 2">
    <name type="scientific">Solanum tuberosum</name>
    <name type="common">Potato</name>
    <dbReference type="NCBI Taxonomy" id="4113"/>
    <lineage>
        <taxon>Eukaryota</taxon>
        <taxon>Viridiplantae</taxon>
        <taxon>Streptophyta</taxon>
        <taxon>Embryophyta</taxon>
        <taxon>Tracheophyta</taxon>
        <taxon>Spermatophyta</taxon>
        <taxon>Magnoliopsida</taxon>
        <taxon>eudicotyledons</taxon>
        <taxon>Gunneridae</taxon>
        <taxon>Pentapetalae</taxon>
        <taxon>asterids</taxon>
        <taxon>lamiids</taxon>
        <taxon>Solanales</taxon>
        <taxon>Solanaceae</taxon>
        <taxon>Solanoideae</taxon>
        <taxon>Solaneae</taxon>
        <taxon>Solanum</taxon>
    </lineage>
</organism>
<dbReference type="AlphaFoldDB" id="M1CAN3"/>
<reference evidence="1" key="2">
    <citation type="submission" date="2015-06" db="UniProtKB">
        <authorList>
            <consortium name="EnsemblPlants"/>
        </authorList>
    </citation>
    <scope>IDENTIFICATION</scope>
    <source>
        <strain evidence="1">DM1-3 516 R44</strain>
    </source>
</reference>
<dbReference type="InParanoid" id="M1CAN3"/>
<dbReference type="PaxDb" id="4113-PGSC0003DMT400063423"/>
<proteinExistence type="predicted"/>
<dbReference type="HOGENOM" id="CLU_2908539_0_0_1"/>
<evidence type="ECO:0000313" key="1">
    <source>
        <dbReference type="EnsemblPlants" id="PGSC0003DMT400063423"/>
    </source>
</evidence>
<name>M1CAN3_SOLTU</name>